<name>A0A383ABH4_9ZZZZ</name>
<evidence type="ECO:0000313" key="1">
    <source>
        <dbReference type="EMBL" id="SVE05062.1"/>
    </source>
</evidence>
<gene>
    <name evidence="1" type="ORF">METZ01_LOCUS457916</name>
</gene>
<dbReference type="AlphaFoldDB" id="A0A383ABH4"/>
<protein>
    <submittedName>
        <fullName evidence="1">Uncharacterized protein</fullName>
    </submittedName>
</protein>
<dbReference type="EMBL" id="UINC01190756">
    <property type="protein sequence ID" value="SVE05062.1"/>
    <property type="molecule type" value="Genomic_DNA"/>
</dbReference>
<reference evidence="1" key="1">
    <citation type="submission" date="2018-05" db="EMBL/GenBank/DDBJ databases">
        <authorList>
            <person name="Lanie J.A."/>
            <person name="Ng W.-L."/>
            <person name="Kazmierczak K.M."/>
            <person name="Andrzejewski T.M."/>
            <person name="Davidsen T.M."/>
            <person name="Wayne K.J."/>
            <person name="Tettelin H."/>
            <person name="Glass J.I."/>
            <person name="Rusch D."/>
            <person name="Podicherti R."/>
            <person name="Tsui H.-C.T."/>
            <person name="Winkler M.E."/>
        </authorList>
    </citation>
    <scope>NUCLEOTIDE SEQUENCE</scope>
</reference>
<accession>A0A383ABH4</accession>
<proteinExistence type="predicted"/>
<sequence>MTEVWIALLLYTKTLDAQILQEFGSEKTCWEYYAGDQTFGKQLNDHQNKPITKDYHFKKGGAEYPIRLFTDRETKELMWLTCELQAGLDYTRRKYLLNILLPTPA</sequence>
<organism evidence="1">
    <name type="scientific">marine metagenome</name>
    <dbReference type="NCBI Taxonomy" id="408172"/>
    <lineage>
        <taxon>unclassified sequences</taxon>
        <taxon>metagenomes</taxon>
        <taxon>ecological metagenomes</taxon>
    </lineage>
</organism>